<dbReference type="AlphaFoldDB" id="A0A8B6BUV1"/>
<dbReference type="PANTHER" id="PTHR15741">
    <property type="entry name" value="BASIC HELIX-LOOP-HELIX ZIP TRANSCRIPTION FACTOR"/>
    <property type="match status" value="1"/>
</dbReference>
<keyword evidence="6" id="KW-0539">Nucleus</keyword>
<keyword evidence="2" id="KW-0597">Phosphoprotein</keyword>
<dbReference type="GO" id="GO:0000978">
    <property type="term" value="F:RNA polymerase II cis-regulatory region sequence-specific DNA binding"/>
    <property type="evidence" value="ECO:0007669"/>
    <property type="project" value="TreeGrafter"/>
</dbReference>
<dbReference type="GO" id="GO:0005634">
    <property type="term" value="C:nucleus"/>
    <property type="evidence" value="ECO:0007669"/>
    <property type="project" value="UniProtKB-SubCell"/>
</dbReference>
<reference evidence="10" key="1">
    <citation type="submission" date="2018-11" db="EMBL/GenBank/DDBJ databases">
        <authorList>
            <person name="Alioto T."/>
            <person name="Alioto T."/>
        </authorList>
    </citation>
    <scope>NUCLEOTIDE SEQUENCE</scope>
</reference>
<dbReference type="SUPFAM" id="SSF47459">
    <property type="entry name" value="HLH, helix-loop-helix DNA-binding domain"/>
    <property type="match status" value="1"/>
</dbReference>
<keyword evidence="7" id="KW-0175">Coiled coil</keyword>
<feature type="coiled-coil region" evidence="7">
    <location>
        <begin position="582"/>
        <end position="623"/>
    </location>
</feature>
<organism evidence="10 11">
    <name type="scientific">Mytilus galloprovincialis</name>
    <name type="common">Mediterranean mussel</name>
    <dbReference type="NCBI Taxonomy" id="29158"/>
    <lineage>
        <taxon>Eukaryota</taxon>
        <taxon>Metazoa</taxon>
        <taxon>Spiralia</taxon>
        <taxon>Lophotrochozoa</taxon>
        <taxon>Mollusca</taxon>
        <taxon>Bivalvia</taxon>
        <taxon>Autobranchia</taxon>
        <taxon>Pteriomorphia</taxon>
        <taxon>Mytilida</taxon>
        <taxon>Mytiloidea</taxon>
        <taxon>Mytilidae</taxon>
        <taxon>Mytilinae</taxon>
        <taxon>Mytilus</taxon>
    </lineage>
</organism>
<dbReference type="PANTHER" id="PTHR15741:SF37">
    <property type="entry name" value="LD38259P"/>
    <property type="match status" value="1"/>
</dbReference>
<dbReference type="Pfam" id="PF00010">
    <property type="entry name" value="HLH"/>
    <property type="match status" value="1"/>
</dbReference>
<dbReference type="GO" id="GO:0000981">
    <property type="term" value="F:DNA-binding transcription factor activity, RNA polymerase II-specific"/>
    <property type="evidence" value="ECO:0007669"/>
    <property type="project" value="TreeGrafter"/>
</dbReference>
<dbReference type="CDD" id="cd11405">
    <property type="entry name" value="bHLHzip_MLXIP_like"/>
    <property type="match status" value="1"/>
</dbReference>
<keyword evidence="5" id="KW-0804">Transcription</keyword>
<evidence type="ECO:0000256" key="5">
    <source>
        <dbReference type="ARBA" id="ARBA00023163"/>
    </source>
</evidence>
<gene>
    <name evidence="10" type="ORF">MGAL_10B066086</name>
</gene>
<evidence type="ECO:0000313" key="11">
    <source>
        <dbReference type="Proteomes" id="UP000596742"/>
    </source>
</evidence>
<evidence type="ECO:0000313" key="10">
    <source>
        <dbReference type="EMBL" id="VDH95439.1"/>
    </source>
</evidence>
<evidence type="ECO:0000256" key="3">
    <source>
        <dbReference type="ARBA" id="ARBA00023015"/>
    </source>
</evidence>
<feature type="compositionally biased region" description="Polar residues" evidence="8">
    <location>
        <begin position="298"/>
        <end position="311"/>
    </location>
</feature>
<sequence length="740" mass="81181">METLAIVLEGKYWKRRLDTVTHEYKRWRKFFKSKFARSKPDPSLSEVMSHAELLDRLRDVHQIPYNTQHSSATDLMLENMDIDFTQDFFSQLNQSQPFAFPTSKEFTGFGIADLTQPGLLSLQPTLEDFPMDTFDLQDMIQFSQSQPLTNNVIQFTGNSSQEPDNLRFQMPVQQDIEMKPDLLQGQTNAEGQMNISGLNLINLLLTGDASQQSSQIQINNTQTILNQFLQQQGQQLIPDQNQPAIVISDNSSARLSGGQGQAKETTLSTLQAALSGNLSNKKTKDKNSMVTVTPATSILSNKTGGTGATSKRQTKKDGFVVPQGKPVTVRSKSTMRTIAPAPVVQKTSYSALEELLKTGTYPGAVISVKNEGNKASATYVSSTPVKPIKPALSSPALSSAIDKQTLPVSSDTPVKSIKPALSSPALSTTIDKQTLPVSSDTPVKTIKPALSSPALSSAIDKQTLPTVKTDSHLLKAISTDDSEMTSILSSIGKPTFHINTSLSADIPLSPVSSAGSPIQSIDNPLDTSLGSPTGYNKDKEAIHRSSEQKRRFNIKHGFDTLHVLIPAIMQNSNAKISKAAMLQKTAEYCKKLKQERAQMHNEAEILRNEIETLNNAIGQCQAQLPATGVPVTRQRADQLKKMFDEYVKNRTLTNWKFWIFSKIIAHLFDTFNAMVSTSSTEELCRTTLSWLDQHCSLVNLRPDVTNALTSLSTTTSILSDPSKLPEQATKAALNPKSEPR</sequence>
<evidence type="ECO:0000256" key="4">
    <source>
        <dbReference type="ARBA" id="ARBA00023125"/>
    </source>
</evidence>
<dbReference type="InterPro" id="IPR011598">
    <property type="entry name" value="bHLH_dom"/>
</dbReference>
<evidence type="ECO:0000256" key="6">
    <source>
        <dbReference type="ARBA" id="ARBA00023242"/>
    </source>
</evidence>
<dbReference type="OrthoDB" id="6086776at2759"/>
<dbReference type="EMBL" id="UYJE01000690">
    <property type="protein sequence ID" value="VDH95439.1"/>
    <property type="molecule type" value="Genomic_DNA"/>
</dbReference>
<evidence type="ECO:0000256" key="8">
    <source>
        <dbReference type="SAM" id="MobiDB-lite"/>
    </source>
</evidence>
<feature type="region of interest" description="Disordered" evidence="8">
    <location>
        <begin position="719"/>
        <end position="740"/>
    </location>
</feature>
<keyword evidence="11" id="KW-1185">Reference proteome</keyword>
<dbReference type="FunFam" id="4.10.280.10:FF:000028">
    <property type="entry name" value="MLX interacting protein like"/>
    <property type="match status" value="1"/>
</dbReference>
<feature type="region of interest" description="Disordered" evidence="8">
    <location>
        <begin position="298"/>
        <end position="322"/>
    </location>
</feature>
<proteinExistence type="predicted"/>
<dbReference type="GO" id="GO:0046983">
    <property type="term" value="F:protein dimerization activity"/>
    <property type="evidence" value="ECO:0007669"/>
    <property type="project" value="InterPro"/>
</dbReference>
<dbReference type="SMART" id="SM00353">
    <property type="entry name" value="HLH"/>
    <property type="match status" value="1"/>
</dbReference>
<keyword evidence="3" id="KW-0805">Transcription regulation</keyword>
<dbReference type="InterPro" id="IPR052207">
    <property type="entry name" value="Max-like/E-box_TFs"/>
</dbReference>
<evidence type="ECO:0000256" key="2">
    <source>
        <dbReference type="ARBA" id="ARBA00022553"/>
    </source>
</evidence>
<feature type="region of interest" description="Disordered" evidence="8">
    <location>
        <begin position="513"/>
        <end position="534"/>
    </location>
</feature>
<comment type="subcellular location">
    <subcellularLocation>
        <location evidence="1">Nucleus</location>
    </subcellularLocation>
</comment>
<dbReference type="Proteomes" id="UP000596742">
    <property type="component" value="Unassembled WGS sequence"/>
</dbReference>
<dbReference type="PROSITE" id="PS50888">
    <property type="entry name" value="BHLH"/>
    <property type="match status" value="1"/>
</dbReference>
<dbReference type="InterPro" id="IPR036638">
    <property type="entry name" value="HLH_DNA-bd_sf"/>
</dbReference>
<comment type="caution">
    <text evidence="10">The sequence shown here is derived from an EMBL/GenBank/DDBJ whole genome shotgun (WGS) entry which is preliminary data.</text>
</comment>
<evidence type="ECO:0000256" key="7">
    <source>
        <dbReference type="SAM" id="Coils"/>
    </source>
</evidence>
<feature type="domain" description="BHLH" evidence="9">
    <location>
        <begin position="538"/>
        <end position="592"/>
    </location>
</feature>
<keyword evidence="4" id="KW-0238">DNA-binding</keyword>
<accession>A0A8B6BUV1</accession>
<evidence type="ECO:0000259" key="9">
    <source>
        <dbReference type="PROSITE" id="PS50888"/>
    </source>
</evidence>
<name>A0A8B6BUV1_MYTGA</name>
<dbReference type="Gene3D" id="4.10.280.10">
    <property type="entry name" value="Helix-loop-helix DNA-binding domain"/>
    <property type="match status" value="1"/>
</dbReference>
<evidence type="ECO:0000256" key="1">
    <source>
        <dbReference type="ARBA" id="ARBA00004123"/>
    </source>
</evidence>
<protein>
    <submittedName>
        <fullName evidence="10">MAX-like protein X</fullName>
    </submittedName>
</protein>